<proteinExistence type="predicted"/>
<evidence type="ECO:0000313" key="2">
    <source>
        <dbReference type="Proteomes" id="UP000092661"/>
    </source>
</evidence>
<keyword evidence="2" id="KW-1185">Reference proteome</keyword>
<name>A0ABM6D311_9BACL</name>
<accession>A0ABM6D311</accession>
<reference evidence="1" key="1">
    <citation type="submission" date="2016-10" db="EMBL/GenBank/DDBJ databases">
        <authorList>
            <person name="See-Too W.S."/>
        </authorList>
    </citation>
    <scope>NUCLEOTIDE SEQUENCE</scope>
    <source>
        <strain evidence="1">DSM 14505</strain>
    </source>
</reference>
<protein>
    <submittedName>
        <fullName evidence="1">Uncharacterized protein</fullName>
    </submittedName>
</protein>
<evidence type="ECO:0000313" key="1">
    <source>
        <dbReference type="EMBL" id="ANU09920.1"/>
    </source>
</evidence>
<organism evidence="1 2">
    <name type="scientific">Planococcus antarcticus DSM 14505</name>
    <dbReference type="NCBI Taxonomy" id="1185653"/>
    <lineage>
        <taxon>Bacteria</taxon>
        <taxon>Bacillati</taxon>
        <taxon>Bacillota</taxon>
        <taxon>Bacilli</taxon>
        <taxon>Bacillales</taxon>
        <taxon>Caryophanaceae</taxon>
        <taxon>Planococcus</taxon>
    </lineage>
</organism>
<dbReference type="Proteomes" id="UP000092661">
    <property type="component" value="Chromosome"/>
</dbReference>
<sequence>MLVAQLMLGFFYVSRDIWGQYEVFRWIWIVFFSVGQYSATNGKYLNEYGLYIHLMEYPLFILSHSSYAGASTFLIVQTPAPSSSGHKSPQLRGTERHTAGLPYACQSYAGASAFLIV</sequence>
<gene>
    <name evidence="1" type="ORF">BBH88_06210</name>
</gene>
<dbReference type="EMBL" id="CP016534">
    <property type="protein sequence ID" value="ANU09920.1"/>
    <property type="molecule type" value="Genomic_DNA"/>
</dbReference>